<dbReference type="Proteomes" id="UP000295554">
    <property type="component" value="Unassembled WGS sequence"/>
</dbReference>
<dbReference type="EMBL" id="SMSE01000005">
    <property type="protein sequence ID" value="TDG11593.1"/>
    <property type="molecule type" value="Genomic_DNA"/>
</dbReference>
<evidence type="ECO:0000256" key="2">
    <source>
        <dbReference type="ARBA" id="ARBA00022679"/>
    </source>
</evidence>
<dbReference type="PANTHER" id="PTHR40048">
    <property type="entry name" value="RHAMNOSYL O-METHYLTRANSFERASE"/>
    <property type="match status" value="1"/>
</dbReference>
<dbReference type="GO" id="GO:0005886">
    <property type="term" value="C:plasma membrane"/>
    <property type="evidence" value="ECO:0007669"/>
    <property type="project" value="TreeGrafter"/>
</dbReference>
<keyword evidence="2 3" id="KW-0808">Transferase</keyword>
<protein>
    <submittedName>
        <fullName evidence="3">Class I SAM-dependent methyltransferase</fullName>
    </submittedName>
</protein>
<dbReference type="GO" id="GO:0008168">
    <property type="term" value="F:methyltransferase activity"/>
    <property type="evidence" value="ECO:0007669"/>
    <property type="project" value="UniProtKB-KW"/>
</dbReference>
<name>A0A4R5LN07_9GAMM</name>
<dbReference type="PANTHER" id="PTHR40048:SF1">
    <property type="entry name" value="RHAMNOSYL O-METHYLTRANSFERASE"/>
    <property type="match status" value="1"/>
</dbReference>
<sequence>MSLYFPPSLRVDFEPRLGGQSTWQDHAAFGYDLVAAKAPRLLVELGSQRGFSFGVFCQSARTHSLDCTCYAVDTWAGDEHTGSYGEEIYDKLASHIREYYRHYAYLLRMTFDEAVGQFSDGSIDLLHIDGLHTYEAVSHDFHTWYPRVAAGGVILFHDIAERQGDFGVWKLWEELQQQHPCFTFKHGHGLGVLRKPGGVELADEPQLIQLLFGGSAEDRQTVAEMYSIAGQFLKNRRQARKFREGREQAIKRKMTGQA</sequence>
<accession>A0A4R5LN07</accession>
<dbReference type="GO" id="GO:0071770">
    <property type="term" value="P:DIM/DIP cell wall layer assembly"/>
    <property type="evidence" value="ECO:0007669"/>
    <property type="project" value="TreeGrafter"/>
</dbReference>
<keyword evidence="1 3" id="KW-0489">Methyltransferase</keyword>
<reference evidence="3 4" key="1">
    <citation type="submission" date="2019-03" db="EMBL/GenBank/DDBJ databases">
        <title>Seongchinamella monodicae gen. nov., sp. nov., a novel member of the Gammaproteobacteria isolated from a tidal mudflat of beach.</title>
        <authorList>
            <person name="Yang H.G."/>
            <person name="Kang J.W."/>
            <person name="Lee S.D."/>
        </authorList>
    </citation>
    <scope>NUCLEOTIDE SEQUENCE [LARGE SCALE GENOMIC DNA]</scope>
    <source>
        <strain evidence="3 4">GH4-78</strain>
    </source>
</reference>
<keyword evidence="4" id="KW-1185">Reference proteome</keyword>
<gene>
    <name evidence="3" type="ORF">E2F43_17925</name>
</gene>
<comment type="caution">
    <text evidence="3">The sequence shown here is derived from an EMBL/GenBank/DDBJ whole genome shotgun (WGS) entry which is preliminary data.</text>
</comment>
<evidence type="ECO:0000313" key="4">
    <source>
        <dbReference type="Proteomes" id="UP000295554"/>
    </source>
</evidence>
<dbReference type="Gene3D" id="3.40.50.150">
    <property type="entry name" value="Vaccinia Virus protein VP39"/>
    <property type="match status" value="1"/>
</dbReference>
<proteinExistence type="predicted"/>
<organism evidence="3 4">
    <name type="scientific">Seongchinamella unica</name>
    <dbReference type="NCBI Taxonomy" id="2547392"/>
    <lineage>
        <taxon>Bacteria</taxon>
        <taxon>Pseudomonadati</taxon>
        <taxon>Pseudomonadota</taxon>
        <taxon>Gammaproteobacteria</taxon>
        <taxon>Cellvibrionales</taxon>
        <taxon>Halieaceae</taxon>
        <taxon>Seongchinamella</taxon>
    </lineage>
</organism>
<dbReference type="InterPro" id="IPR029063">
    <property type="entry name" value="SAM-dependent_MTases_sf"/>
</dbReference>
<dbReference type="GO" id="GO:0032259">
    <property type="term" value="P:methylation"/>
    <property type="evidence" value="ECO:0007669"/>
    <property type="project" value="UniProtKB-KW"/>
</dbReference>
<dbReference type="Pfam" id="PF13578">
    <property type="entry name" value="Methyltransf_24"/>
    <property type="match status" value="1"/>
</dbReference>
<evidence type="ECO:0000256" key="1">
    <source>
        <dbReference type="ARBA" id="ARBA00022603"/>
    </source>
</evidence>
<dbReference type="AlphaFoldDB" id="A0A4R5LN07"/>
<dbReference type="RefSeq" id="WP_133215308.1">
    <property type="nucleotide sequence ID" value="NZ_SMSE01000005.1"/>
</dbReference>
<dbReference type="OrthoDB" id="7068720at2"/>
<evidence type="ECO:0000313" key="3">
    <source>
        <dbReference type="EMBL" id="TDG11593.1"/>
    </source>
</evidence>
<dbReference type="SUPFAM" id="SSF53335">
    <property type="entry name" value="S-adenosyl-L-methionine-dependent methyltransferases"/>
    <property type="match status" value="1"/>
</dbReference>